<proteinExistence type="predicted"/>
<dbReference type="InterPro" id="IPR009081">
    <property type="entry name" value="PP-bd_ACP"/>
</dbReference>
<feature type="domain" description="Carrier" evidence="2">
    <location>
        <begin position="882"/>
        <end position="942"/>
    </location>
</feature>
<accession>F0YM27</accession>
<dbReference type="Gene3D" id="3.40.50.150">
    <property type="entry name" value="Vaccinia Virus protein VP39"/>
    <property type="match status" value="1"/>
</dbReference>
<feature type="region of interest" description="Disordered" evidence="1">
    <location>
        <begin position="497"/>
        <end position="522"/>
    </location>
</feature>
<dbReference type="KEGG" id="aaf:AURANDRAFT_67691"/>
<dbReference type="Pfam" id="PF00550">
    <property type="entry name" value="PP-binding"/>
    <property type="match status" value="1"/>
</dbReference>
<dbReference type="GeneID" id="20226377"/>
<dbReference type="SUPFAM" id="SSF47336">
    <property type="entry name" value="ACP-like"/>
    <property type="match status" value="1"/>
</dbReference>
<dbReference type="InterPro" id="IPR029063">
    <property type="entry name" value="SAM-dependent_MTases_sf"/>
</dbReference>
<dbReference type="Proteomes" id="UP000002729">
    <property type="component" value="Unassembled WGS sequence"/>
</dbReference>
<evidence type="ECO:0000313" key="4">
    <source>
        <dbReference type="Proteomes" id="UP000002729"/>
    </source>
</evidence>
<keyword evidence="4" id="KW-1185">Reference proteome</keyword>
<evidence type="ECO:0000256" key="1">
    <source>
        <dbReference type="SAM" id="MobiDB-lite"/>
    </source>
</evidence>
<dbReference type="InterPro" id="IPR036736">
    <property type="entry name" value="ACP-like_sf"/>
</dbReference>
<dbReference type="RefSeq" id="XP_009041458.1">
    <property type="nucleotide sequence ID" value="XM_009043210.1"/>
</dbReference>
<evidence type="ECO:0000313" key="3">
    <source>
        <dbReference type="EMBL" id="EGB03800.1"/>
    </source>
</evidence>
<protein>
    <recommendedName>
        <fullName evidence="2">Carrier domain-containing protein</fullName>
    </recommendedName>
</protein>
<organism evidence="4">
    <name type="scientific">Aureococcus anophagefferens</name>
    <name type="common">Harmful bloom alga</name>
    <dbReference type="NCBI Taxonomy" id="44056"/>
    <lineage>
        <taxon>Eukaryota</taxon>
        <taxon>Sar</taxon>
        <taxon>Stramenopiles</taxon>
        <taxon>Ochrophyta</taxon>
        <taxon>Pelagophyceae</taxon>
        <taxon>Pelagomonadales</taxon>
        <taxon>Pelagomonadaceae</taxon>
        <taxon>Aureococcus</taxon>
    </lineage>
</organism>
<dbReference type="SUPFAM" id="SSF53335">
    <property type="entry name" value="S-adenosyl-L-methionine-dependent methyltransferases"/>
    <property type="match status" value="1"/>
</dbReference>
<dbReference type="EMBL" id="GL833160">
    <property type="protein sequence ID" value="EGB03800.1"/>
    <property type="molecule type" value="Genomic_DNA"/>
</dbReference>
<dbReference type="OrthoDB" id="204604at2759"/>
<dbReference type="eggNOG" id="ENOG502RPHW">
    <property type="taxonomic scope" value="Eukaryota"/>
</dbReference>
<name>F0YM27_AURAN</name>
<reference evidence="3 4" key="1">
    <citation type="journal article" date="2011" name="Proc. Natl. Acad. Sci. U.S.A.">
        <title>Niche of harmful alga Aureococcus anophagefferens revealed through ecogenomics.</title>
        <authorList>
            <person name="Gobler C.J."/>
            <person name="Berry D.L."/>
            <person name="Dyhrman S.T."/>
            <person name="Wilhelm S.W."/>
            <person name="Salamov A."/>
            <person name="Lobanov A.V."/>
            <person name="Zhang Y."/>
            <person name="Collier J.L."/>
            <person name="Wurch L.L."/>
            <person name="Kustka A.B."/>
            <person name="Dill B.D."/>
            <person name="Shah M."/>
            <person name="VerBerkmoes N.C."/>
            <person name="Kuo A."/>
            <person name="Terry A."/>
            <person name="Pangilinan J."/>
            <person name="Lindquist E.A."/>
            <person name="Lucas S."/>
            <person name="Paulsen I.T."/>
            <person name="Hattenrath-Lehmann T.K."/>
            <person name="Talmage S.C."/>
            <person name="Walker E.A."/>
            <person name="Koch F."/>
            <person name="Burson A.M."/>
            <person name="Marcoval M.A."/>
            <person name="Tang Y.Z."/>
            <person name="Lecleir G.R."/>
            <person name="Coyne K.J."/>
            <person name="Berg G.M."/>
            <person name="Bertrand E.M."/>
            <person name="Saito M.A."/>
            <person name="Gladyshev V.N."/>
            <person name="Grigoriev I.V."/>
        </authorList>
    </citation>
    <scope>NUCLEOTIDE SEQUENCE [LARGE SCALE GENOMIC DNA]</scope>
    <source>
        <strain evidence="4">CCMP 1984</strain>
    </source>
</reference>
<feature type="compositionally biased region" description="Low complexity" evidence="1">
    <location>
        <begin position="499"/>
        <end position="510"/>
    </location>
</feature>
<sequence>MPEEALWAAAKDRLSALIEAGDVRGALALVRKLLRPRAVQHANAGAKGELPDDLQEHYDSFAVRRKRSRDDEAVKEAFIDSFESLVLLVNADGEGRQQFLRATLWPAESRMIDGKRGCNRALVAGGNNWNCLVVDKDGSLCLANQTKAAKEKHRLAMDPTAHARRDAFKETDASRVEVYEMTGDELALEYHARGATKSTTYANSNLLKRELAERLWALRREMRGEAPAPFPFADKFEAAHARRVAFEETDASRVEVYEMTGDELAREYNARGATKATTHSGTNLTKLELAERLWALRREMRGEAPAPFPFADEVHQFFGGDPTAHASRARREAFEETDASRVEVYEMTGDELVREYHARGATKATKFCNIRLSKRELAECLWALRREMRGEAPAPFPFADKFEAAHARRVGFEETVASRVEVYEMTPDELVREYHARGATKATTYSNCSKLLKLQLAERLWALRREMRGEAPAPFPFADHIAARCAAARQRSRVERPLAAAAPATDAPATGHKARRARTKRYAPHRHTKTTMLASGTPFFQEFHCVLQDDALGLLIKPMNDIPVVRGLKPGADGMPGAAERAGVTVGSILVAVNGRETLREGFKATMLAAKTASRPVTLGFRRLHAVTEPVPEQGPRPARRYWQGYLFARFAAARSWTGRFYVLREDGELRAYPGKDLVDGGHVEDLRVVHAPLRASAEDVAAAARTVGDLGDDGRGSLDPRAFAAPVVDGDVGAARDGPSDATRWAFFRGETPEARLDWIAALTTLAVAFEEKGDDDGSSADAGATTVAVGLASAKREVARQGYLWALLSVDLASKGCVIFLGDSSICDWYQWKNATQFTSLKTHMNCQGNLAPLEVSVDSDLNRRMHSASHPPESDLVKIRSLCCKVGMQLPSDESNFFMHGLTSVGVFQLISLVRHEFDASFTPEHLKAHPTIMQLAGWYTVLKNALDAASLLQIGVWRITRLERVLFFFFHHVTYVHKYLVYTLQYSSNRISTVPVYFPRTSFYPLSIPNMIMSTISPPVPPIIVLLEIWVSVAQNLTLQSLWPMELIENHCRLAGCRKWHSYTTTAPHAMPWEAVTLGITSFDISGELCHNSGCGDNLSYFKCKSHKTPFISATYYMRLLELFSGTHSVGKVAKKMGWEVTSLDLRNADINCDIMNWDYSHIPAGYYDAIWSSPPCEKFSHLRRSWIGRKLKAFGDVPVTAEMLNEDMVANGLPILRKTENIINTLKPKYWFIENPKNGRMKELSPLPTGALTGLSPLRRLSSFFLSYPKALVKSKGSELSLKMLWTPDVIKGLEDVPEAPDDDDDDDSVAVQQNLFMKVSPSYQPTSQTLLILTLNLFSTSVISILAFSNILKSSKSTEILALMRNPRSCPQPHEDMRLPAQQSPNWLLPGRSMGLAFSWCLPHRPKTFFIFSELHLDVAVHLKPCPRSRG</sequence>
<feature type="compositionally biased region" description="Basic residues" evidence="1">
    <location>
        <begin position="512"/>
        <end position="522"/>
    </location>
</feature>
<evidence type="ECO:0000259" key="2">
    <source>
        <dbReference type="Pfam" id="PF00550"/>
    </source>
</evidence>
<gene>
    <name evidence="3" type="ORF">AURANDRAFT_67691</name>
</gene>
<dbReference type="InParanoid" id="F0YM27"/>
<dbReference type="Gene3D" id="1.10.1200.10">
    <property type="entry name" value="ACP-like"/>
    <property type="match status" value="1"/>
</dbReference>